<keyword evidence="1" id="KW-1133">Transmembrane helix</keyword>
<keyword evidence="1" id="KW-0812">Transmembrane</keyword>
<dbReference type="EMBL" id="CP132508">
    <property type="protein sequence ID" value="WPD18458.1"/>
    <property type="molecule type" value="Genomic_DNA"/>
</dbReference>
<evidence type="ECO:0000256" key="1">
    <source>
        <dbReference type="SAM" id="Phobius"/>
    </source>
</evidence>
<dbReference type="Proteomes" id="UP001304683">
    <property type="component" value="Chromosome"/>
</dbReference>
<evidence type="ECO:0000313" key="3">
    <source>
        <dbReference type="Proteomes" id="UP001304683"/>
    </source>
</evidence>
<accession>A0ABZ0QN43</accession>
<dbReference type="RefSeq" id="WP_318750293.1">
    <property type="nucleotide sequence ID" value="NZ_CP132508.1"/>
</dbReference>
<keyword evidence="1" id="KW-0472">Membrane</keyword>
<feature type="transmembrane region" description="Helical" evidence="1">
    <location>
        <begin position="21"/>
        <end position="39"/>
    </location>
</feature>
<evidence type="ECO:0000313" key="2">
    <source>
        <dbReference type="EMBL" id="WPD18458.1"/>
    </source>
</evidence>
<name>A0ABZ0QN43_9FIRM</name>
<feature type="transmembrane region" description="Helical" evidence="1">
    <location>
        <begin position="167"/>
        <end position="185"/>
    </location>
</feature>
<feature type="transmembrane region" description="Helical" evidence="1">
    <location>
        <begin position="138"/>
        <end position="160"/>
    </location>
</feature>
<feature type="transmembrane region" description="Helical" evidence="1">
    <location>
        <begin position="59"/>
        <end position="77"/>
    </location>
</feature>
<feature type="transmembrane region" description="Helical" evidence="1">
    <location>
        <begin position="98"/>
        <end position="126"/>
    </location>
</feature>
<feature type="transmembrane region" description="Helical" evidence="1">
    <location>
        <begin position="205"/>
        <end position="228"/>
    </location>
</feature>
<feature type="transmembrane region" description="Helical" evidence="1">
    <location>
        <begin position="248"/>
        <end position="266"/>
    </location>
</feature>
<keyword evidence="3" id="KW-1185">Reference proteome</keyword>
<sequence length="723" mass="77963">MGSGNMGRLFRTELQMALRSPLAWLVAGVSLFYCAWQVFVLVDRAPTSEGFVEQLTSMPLQVLFMLLPILTTAVVARDDRNAAAEMTAYRTRRTLGLLWPRMAAVGCLAAAVAGLMYAMAVAANLYYAPSTASWRPYLVSWIVVALPSLLFSLVVPVWIYMLTKNSILASLLPFLVMSMTVPQAHPLFSPGLARVGFSVLDTFGGLGQAVAWARMTLLSVAVILGLWVYIKEEHRLGLGKGWSARRQVAMAAVLAIAIACMVAGLTSMPPDVRAQAAWAPFTPGAPCPAGANSAGPELALTVERMDIRLQADLHRGRLEGELRAAIRNALSTPVQTVTVRLHPRLQPVRAEEIAPEKAPVQFVAMKPGWWCLQLPSALRQGGTLQLQIGYEGNPLLTDYNGRLVLNRLSPHGLWLHPQGMWFPAAGDVDQDTSWTLTVETSQPLVFAATSSGGATRRWVQEGRGPLPALAAGRAWHGYRAGEGAPGGDVVVWTDGSYARQAGAFANLVAQALDSARGLVQPGDDLPVTEKAIALLPYNGVGDRAPAMPLGHGDVTLLPEYMLDWNEPTPFVRRAALQVAAGTVLDRMGLSQAAGAPSFMHQGLRDAVALWILDRFNPAVAQEEREIRHTLATTGAVEAVDRELRELGLEAMNSLSNTLTVYLDFAARENGVSMVLDQVRRAAQQPRPLGQPFWVSLLSSLPEPSPELAPAVNQLQGVLRSGSS</sequence>
<reference evidence="2 3" key="1">
    <citation type="submission" date="2023-08" db="EMBL/GenBank/DDBJ databases">
        <title>Genome sequence of Thermaerobacter compostii strain Ins1, a spore-forming filamentous bacterium isolated from a deep geothermal reservoir.</title>
        <authorList>
            <person name="Bregnard D."/>
            <person name="Gonzalez D."/>
            <person name="Junier P."/>
        </authorList>
    </citation>
    <scope>NUCLEOTIDE SEQUENCE [LARGE SCALE GENOMIC DNA]</scope>
    <source>
        <strain evidence="2 3">Ins1</strain>
    </source>
</reference>
<gene>
    <name evidence="2" type="ORF">Q5761_08785</name>
</gene>
<proteinExistence type="predicted"/>
<protein>
    <submittedName>
        <fullName evidence="2">Uncharacterized protein</fullName>
    </submittedName>
</protein>
<organism evidence="2 3">
    <name type="scientific">Thermaerobacter composti</name>
    <dbReference type="NCBI Taxonomy" id="554949"/>
    <lineage>
        <taxon>Bacteria</taxon>
        <taxon>Bacillati</taxon>
        <taxon>Bacillota</taxon>
        <taxon>Clostridia</taxon>
        <taxon>Eubacteriales</taxon>
        <taxon>Clostridiales Family XVII. Incertae Sedis</taxon>
        <taxon>Thermaerobacter</taxon>
    </lineage>
</organism>